<proteinExistence type="predicted"/>
<keyword evidence="1" id="KW-1188">Viral release from host cell</keyword>
<reference evidence="3" key="1">
    <citation type="journal article" date="2014" name="Front. Microbiol.">
        <title>High frequency of phylogenetically diverse reductive dehalogenase-homologous genes in deep subseafloor sedimentary metagenomes.</title>
        <authorList>
            <person name="Kawai M."/>
            <person name="Futagami T."/>
            <person name="Toyoda A."/>
            <person name="Takaki Y."/>
            <person name="Nishi S."/>
            <person name="Hori S."/>
            <person name="Arai W."/>
            <person name="Tsubouchi T."/>
            <person name="Morono Y."/>
            <person name="Uchiyama I."/>
            <person name="Ito T."/>
            <person name="Fujiyama A."/>
            <person name="Inagaki F."/>
            <person name="Takami H."/>
        </authorList>
    </citation>
    <scope>NUCLEOTIDE SEQUENCE</scope>
    <source>
        <strain evidence="3">Expedition CK06-06</strain>
    </source>
</reference>
<dbReference type="PANTHER" id="PTHR37813:SF1">
    <property type="entry name" value="FELS-2 PROPHAGE PROTEIN"/>
    <property type="match status" value="1"/>
</dbReference>
<name>X1FQU4_9ZZZZ</name>
<sequence length="256" mass="27776">LNLFRVVTGDLMQLSPYLGAATDLTKGLYEIMSAGVTQPAEAFKLLVVSAKYAKAGITDLATAASSLTAIMKAYGYTADEMRGKSDMLFASVMEGKYHAEELNQAIGKVLPTSAAMGVHIDEVSAALAVMTQRGLDVNEAATALNRMMLAFMRPIDKAKKEFQKLGWAWGRNAFEGIGLVGVLRRLVQASTRYGDILPKIFRRQRALRGAFILAGKGFKDYVRLLQKIRDATEDGGEVARGYGKMIKTVGEEVKAA</sequence>
<dbReference type="AlphaFoldDB" id="X1FQU4"/>
<gene>
    <name evidence="3" type="ORF">S03H2_22215</name>
</gene>
<dbReference type="EMBL" id="BARU01011928">
    <property type="protein sequence ID" value="GAH34905.1"/>
    <property type="molecule type" value="Genomic_DNA"/>
</dbReference>
<dbReference type="InterPro" id="IPR010090">
    <property type="entry name" value="Phage_tape_meas"/>
</dbReference>
<evidence type="ECO:0000259" key="2">
    <source>
        <dbReference type="Pfam" id="PF10145"/>
    </source>
</evidence>
<organism evidence="3">
    <name type="scientific">marine sediment metagenome</name>
    <dbReference type="NCBI Taxonomy" id="412755"/>
    <lineage>
        <taxon>unclassified sequences</taxon>
        <taxon>metagenomes</taxon>
        <taxon>ecological metagenomes</taxon>
    </lineage>
</organism>
<protein>
    <recommendedName>
        <fullName evidence="2">Phage tail tape measure protein domain-containing protein</fullName>
    </recommendedName>
</protein>
<dbReference type="Pfam" id="PF10145">
    <property type="entry name" value="PhageMin_Tail"/>
    <property type="match status" value="1"/>
</dbReference>
<dbReference type="NCBIfam" id="TIGR01760">
    <property type="entry name" value="tape_meas_TP901"/>
    <property type="match status" value="1"/>
</dbReference>
<dbReference type="PANTHER" id="PTHR37813">
    <property type="entry name" value="FELS-2 PROPHAGE PROTEIN"/>
    <property type="match status" value="1"/>
</dbReference>
<feature type="non-terminal residue" evidence="3">
    <location>
        <position position="256"/>
    </location>
</feature>
<evidence type="ECO:0000256" key="1">
    <source>
        <dbReference type="ARBA" id="ARBA00022612"/>
    </source>
</evidence>
<evidence type="ECO:0000313" key="3">
    <source>
        <dbReference type="EMBL" id="GAH34905.1"/>
    </source>
</evidence>
<feature type="non-terminal residue" evidence="3">
    <location>
        <position position="1"/>
    </location>
</feature>
<comment type="caution">
    <text evidence="3">The sequence shown here is derived from an EMBL/GenBank/DDBJ whole genome shotgun (WGS) entry which is preliminary data.</text>
</comment>
<accession>X1FQU4</accession>
<feature type="domain" description="Phage tail tape measure protein" evidence="2">
    <location>
        <begin position="20"/>
        <end position="188"/>
    </location>
</feature>